<dbReference type="PROSITE" id="PS50222">
    <property type="entry name" value="EF_HAND_2"/>
    <property type="match status" value="5"/>
</dbReference>
<keyword evidence="2" id="KW-0698">rRNA processing</keyword>
<feature type="region of interest" description="Disordered" evidence="8">
    <location>
        <begin position="987"/>
        <end position="1028"/>
    </location>
</feature>
<dbReference type="GO" id="GO:0006364">
    <property type="term" value="P:rRNA processing"/>
    <property type="evidence" value="ECO:0007669"/>
    <property type="project" value="UniProtKB-KW"/>
</dbReference>
<name>A0A813JQI0_POLGL</name>
<keyword evidence="5" id="KW-0106">Calcium</keyword>
<dbReference type="InterPro" id="IPR001680">
    <property type="entry name" value="WD40_rpt"/>
</dbReference>
<dbReference type="Gene3D" id="1.10.238.10">
    <property type="entry name" value="EF-hand"/>
    <property type="match status" value="2"/>
</dbReference>
<gene>
    <name evidence="10" type="ORF">PGLA2088_LOCUS25250</name>
</gene>
<dbReference type="Pfam" id="PF13833">
    <property type="entry name" value="EF-hand_8"/>
    <property type="match status" value="1"/>
</dbReference>
<feature type="domain" description="EF-hand" evidence="9">
    <location>
        <begin position="871"/>
        <end position="906"/>
    </location>
</feature>
<dbReference type="InterPro" id="IPR019775">
    <property type="entry name" value="WD40_repeat_CS"/>
</dbReference>
<evidence type="ECO:0000313" key="11">
    <source>
        <dbReference type="Proteomes" id="UP000626109"/>
    </source>
</evidence>
<dbReference type="InterPro" id="IPR018983">
    <property type="entry name" value="U3_snoRNA-assocProt_15_C"/>
</dbReference>
<protein>
    <recommendedName>
        <fullName evidence="9">EF-hand domain-containing protein</fullName>
    </recommendedName>
</protein>
<feature type="repeat" description="WD" evidence="7">
    <location>
        <begin position="292"/>
        <end position="334"/>
    </location>
</feature>
<evidence type="ECO:0000256" key="4">
    <source>
        <dbReference type="ARBA" id="ARBA00022737"/>
    </source>
</evidence>
<dbReference type="SMART" id="SM00054">
    <property type="entry name" value="EFh"/>
    <property type="match status" value="5"/>
</dbReference>
<dbReference type="PROSITE" id="PS00018">
    <property type="entry name" value="EF_HAND_1"/>
    <property type="match status" value="5"/>
</dbReference>
<feature type="domain" description="EF-hand" evidence="9">
    <location>
        <begin position="911"/>
        <end position="946"/>
    </location>
</feature>
<dbReference type="SUPFAM" id="SSF50978">
    <property type="entry name" value="WD40 repeat-like"/>
    <property type="match status" value="1"/>
</dbReference>
<evidence type="ECO:0000259" key="9">
    <source>
        <dbReference type="PROSITE" id="PS50222"/>
    </source>
</evidence>
<dbReference type="Gene3D" id="2.130.10.10">
    <property type="entry name" value="YVTN repeat-like/Quinoprotein amine dehydrogenase"/>
    <property type="match status" value="2"/>
</dbReference>
<feature type="region of interest" description="Disordered" evidence="8">
    <location>
        <begin position="531"/>
        <end position="550"/>
    </location>
</feature>
<evidence type="ECO:0000256" key="7">
    <source>
        <dbReference type="PROSITE-ProRule" id="PRU00221"/>
    </source>
</evidence>
<dbReference type="AlphaFoldDB" id="A0A813JQI0"/>
<comment type="subcellular location">
    <subcellularLocation>
        <location evidence="1">Nucleus</location>
        <location evidence="1">Nucleolus</location>
    </subcellularLocation>
</comment>
<sequence length="1028" mass="112027">MVSVLSLFFNKIHIPCFPTLVVALPLGVDQADIAPHCSAQVFARCTGVVRTQAQVLPLDAAVSEQIQARMQTAVATGLSAFEFSSCPSVGKQTTDYGCHSGKQLDAILRCFDKDGSGQLDDDDFRRVLRRSLRIPKSVFSDAGVVALPGDRVFHKPRSLHSISHAPLAMGDAFELKPVPQPRRVAELAPEAQVFKAYRPTFKHQEISRILALAYSPTSPHRLAVVSGTKVGVWQHAPGGKDGELQESATLSKFKDVTQCVSWRSDGRLMLAGEASGSCALIETETKNVLRRFRGHEDAVTCASFATADKSRCATGSKDGKLRIWDVATSELLHTVEAHKDCMKTLVAGPAGPDSWITAGYDGYVRLWDARVPLKGESLKAVPVASANHGHPIEAGVAFPGGALFASAGGPAVKVWDLACAGRLVQELPDAHSKAITGICLDSKASILLTASFDGLAKVYHAVDLSHIWTYRLPGPATCCAWRPDNRGFVVGLDDGTWHVKMMKKATADPAKVAEGGPAKSQKKWVKREGFLRGEEHQPGSDDEVVDQNQKKRKKEHKIDFFFRKFEYRKAFEYMLKSSTDPSTGLAIVDQLLQQGVLASALNGLEEEVCLDALRWFVKAFATGDSLQRSLFDEALHSLVEGNRCLRPPCTPELIDALQKLEIKVAQEMRVQDALIETNGMIECGQLDAHGAGTAKLACIYPLPAWSTLETFWHLSGMIPGIELRLPRPEFCIARVYIYAASLPWMATICSTLVMPSGSLAPEVLDKLRSKIKGAAQLELVVIFGRFDKDASGQLDTDEVRKALRLTMRIPPTVITDRDINSLCAMLDEDGSGTVSISEIVQFVGAEPEVSKRTGKSLTTSSLSASLASLKEEGDQKRVIFGRFDKDASGQLDTDEVRKALRLTMRIPPTVITDRDINSLCAMLDEDGSGTVSISEIVQFVGAEPEVWKRTGKSLTTSSLSASLASLKEEGDQKRVWTWRTCIDRRGNAGGRTSATAGNEETGAASHARRKSSLHEVFRPQSEQRRCPR</sequence>
<keyword evidence="4" id="KW-0677">Repeat</keyword>
<dbReference type="EMBL" id="CAJNNW010026677">
    <property type="protein sequence ID" value="CAE8687007.1"/>
    <property type="molecule type" value="Genomic_DNA"/>
</dbReference>
<dbReference type="Pfam" id="PF00400">
    <property type="entry name" value="WD40"/>
    <property type="match status" value="3"/>
</dbReference>
<dbReference type="PROSITE" id="PS50082">
    <property type="entry name" value="WD_REPEATS_2"/>
    <property type="match status" value="1"/>
</dbReference>
<organism evidence="10 11">
    <name type="scientific">Polarella glacialis</name>
    <name type="common">Dinoflagellate</name>
    <dbReference type="NCBI Taxonomy" id="89957"/>
    <lineage>
        <taxon>Eukaryota</taxon>
        <taxon>Sar</taxon>
        <taxon>Alveolata</taxon>
        <taxon>Dinophyceae</taxon>
        <taxon>Suessiales</taxon>
        <taxon>Suessiaceae</taxon>
        <taxon>Polarella</taxon>
    </lineage>
</organism>
<evidence type="ECO:0000313" key="10">
    <source>
        <dbReference type="EMBL" id="CAE8687007.1"/>
    </source>
</evidence>
<dbReference type="InterPro" id="IPR002048">
    <property type="entry name" value="EF_hand_dom"/>
</dbReference>
<evidence type="ECO:0000256" key="3">
    <source>
        <dbReference type="ARBA" id="ARBA00022574"/>
    </source>
</evidence>
<dbReference type="CDD" id="cd00051">
    <property type="entry name" value="EFh"/>
    <property type="match status" value="2"/>
</dbReference>
<accession>A0A813JQI0</accession>
<dbReference type="GO" id="GO:0005730">
    <property type="term" value="C:nucleolus"/>
    <property type="evidence" value="ECO:0007669"/>
    <property type="project" value="UniProtKB-SubCell"/>
</dbReference>
<dbReference type="InterPro" id="IPR015943">
    <property type="entry name" value="WD40/YVTN_repeat-like_dom_sf"/>
</dbReference>
<evidence type="ECO:0000256" key="5">
    <source>
        <dbReference type="ARBA" id="ARBA00022837"/>
    </source>
</evidence>
<dbReference type="InterPro" id="IPR018247">
    <property type="entry name" value="EF_Hand_1_Ca_BS"/>
</dbReference>
<keyword evidence="6" id="KW-0539">Nucleus</keyword>
<dbReference type="GO" id="GO:0005509">
    <property type="term" value="F:calcium ion binding"/>
    <property type="evidence" value="ECO:0007669"/>
    <property type="project" value="InterPro"/>
</dbReference>
<dbReference type="Proteomes" id="UP000626109">
    <property type="component" value="Unassembled WGS sequence"/>
</dbReference>
<evidence type="ECO:0000256" key="2">
    <source>
        <dbReference type="ARBA" id="ARBA00022552"/>
    </source>
</evidence>
<reference evidence="10" key="1">
    <citation type="submission" date="2021-02" db="EMBL/GenBank/DDBJ databases">
        <authorList>
            <person name="Dougan E. K."/>
            <person name="Rhodes N."/>
            <person name="Thang M."/>
            <person name="Chan C."/>
        </authorList>
    </citation>
    <scope>NUCLEOTIDE SEQUENCE</scope>
</reference>
<evidence type="ECO:0000256" key="8">
    <source>
        <dbReference type="SAM" id="MobiDB-lite"/>
    </source>
</evidence>
<dbReference type="PANTHER" id="PTHR19924">
    <property type="entry name" value="UTP15 U3 SMALL NUCLEOLAR RNA-ASSOCIATED PROTEIN 15 FAMILY MEMBER"/>
    <property type="match status" value="1"/>
</dbReference>
<dbReference type="InterPro" id="IPR011992">
    <property type="entry name" value="EF-hand-dom_pair"/>
</dbReference>
<dbReference type="PROSITE" id="PS50294">
    <property type="entry name" value="WD_REPEATS_REGION"/>
    <property type="match status" value="1"/>
</dbReference>
<keyword evidence="3 7" id="KW-0853">WD repeat</keyword>
<dbReference type="GO" id="GO:0045943">
    <property type="term" value="P:positive regulation of transcription by RNA polymerase I"/>
    <property type="evidence" value="ECO:0007669"/>
    <property type="project" value="TreeGrafter"/>
</dbReference>
<dbReference type="SMART" id="SM00320">
    <property type="entry name" value="WD40"/>
    <property type="match status" value="7"/>
</dbReference>
<evidence type="ECO:0000256" key="1">
    <source>
        <dbReference type="ARBA" id="ARBA00004604"/>
    </source>
</evidence>
<dbReference type="PANTHER" id="PTHR19924:SF26">
    <property type="entry name" value="U3 SMALL NUCLEOLAR RNA-ASSOCIATED PROTEIN 15 HOMOLOG"/>
    <property type="match status" value="1"/>
</dbReference>
<dbReference type="PROSITE" id="PS00678">
    <property type="entry name" value="WD_REPEATS_1"/>
    <property type="match status" value="1"/>
</dbReference>
<dbReference type="InterPro" id="IPR036322">
    <property type="entry name" value="WD40_repeat_dom_sf"/>
</dbReference>
<feature type="domain" description="EF-hand" evidence="9">
    <location>
        <begin position="814"/>
        <end position="849"/>
    </location>
</feature>
<evidence type="ECO:0000256" key="6">
    <source>
        <dbReference type="ARBA" id="ARBA00023242"/>
    </source>
</evidence>
<feature type="domain" description="EF-hand" evidence="9">
    <location>
        <begin position="774"/>
        <end position="809"/>
    </location>
</feature>
<dbReference type="SUPFAM" id="SSF47473">
    <property type="entry name" value="EF-hand"/>
    <property type="match status" value="1"/>
</dbReference>
<proteinExistence type="predicted"/>
<dbReference type="Pfam" id="PF09384">
    <property type="entry name" value="UTP15_C"/>
    <property type="match status" value="1"/>
</dbReference>
<comment type="caution">
    <text evidence="10">The sequence shown here is derived from an EMBL/GenBank/DDBJ whole genome shotgun (WGS) entry which is preliminary data.</text>
</comment>
<feature type="compositionally biased region" description="Basic and acidic residues" evidence="8">
    <location>
        <begin position="1012"/>
        <end position="1028"/>
    </location>
</feature>
<feature type="domain" description="EF-hand" evidence="9">
    <location>
        <begin position="99"/>
        <end position="134"/>
    </location>
</feature>